<dbReference type="EMBL" id="BMJA01000001">
    <property type="protein sequence ID" value="GGA18311.1"/>
    <property type="molecule type" value="Genomic_DNA"/>
</dbReference>
<protein>
    <submittedName>
        <fullName evidence="1">Uncharacterized protein</fullName>
    </submittedName>
</protein>
<gene>
    <name evidence="1" type="ORF">GCM10010981_02670</name>
</gene>
<evidence type="ECO:0000313" key="1">
    <source>
        <dbReference type="EMBL" id="GGA18311.1"/>
    </source>
</evidence>
<proteinExistence type="predicted"/>
<accession>A0ABQ1FLH1</accession>
<keyword evidence="2" id="KW-1185">Reference proteome</keyword>
<organism evidence="1 2">
    <name type="scientific">Dyella nitratireducens</name>
    <dbReference type="NCBI Taxonomy" id="1849580"/>
    <lineage>
        <taxon>Bacteria</taxon>
        <taxon>Pseudomonadati</taxon>
        <taxon>Pseudomonadota</taxon>
        <taxon>Gammaproteobacteria</taxon>
        <taxon>Lysobacterales</taxon>
        <taxon>Rhodanobacteraceae</taxon>
        <taxon>Dyella</taxon>
    </lineage>
</organism>
<sequence>MLETIVRNHDIATGIKQQLRGNGTILTNRNGNTAGAYHAGLITHFNRVWRITKQHRFLVATAIAATYDAGTVATRT</sequence>
<reference evidence="2" key="1">
    <citation type="journal article" date="2019" name="Int. J. Syst. Evol. Microbiol.">
        <title>The Global Catalogue of Microorganisms (GCM) 10K type strain sequencing project: providing services to taxonomists for standard genome sequencing and annotation.</title>
        <authorList>
            <consortium name="The Broad Institute Genomics Platform"/>
            <consortium name="The Broad Institute Genome Sequencing Center for Infectious Disease"/>
            <person name="Wu L."/>
            <person name="Ma J."/>
        </authorList>
    </citation>
    <scope>NUCLEOTIDE SEQUENCE [LARGE SCALE GENOMIC DNA]</scope>
    <source>
        <strain evidence="2">CGMCC 1.15439</strain>
    </source>
</reference>
<comment type="caution">
    <text evidence="1">The sequence shown here is derived from an EMBL/GenBank/DDBJ whole genome shotgun (WGS) entry which is preliminary data.</text>
</comment>
<name>A0ABQ1FLH1_9GAMM</name>
<dbReference type="Proteomes" id="UP000620046">
    <property type="component" value="Unassembled WGS sequence"/>
</dbReference>
<evidence type="ECO:0000313" key="2">
    <source>
        <dbReference type="Proteomes" id="UP000620046"/>
    </source>
</evidence>